<evidence type="ECO:0000256" key="1">
    <source>
        <dbReference type="SAM" id="Coils"/>
    </source>
</evidence>
<evidence type="ECO:0000313" key="3">
    <source>
        <dbReference type="EMBL" id="CAI2182130.1"/>
    </source>
</evidence>
<gene>
    <name evidence="3" type="ORF">FWILDA_LOCUS10428</name>
</gene>
<feature type="coiled-coil region" evidence="1">
    <location>
        <begin position="365"/>
        <end position="446"/>
    </location>
</feature>
<dbReference type="AlphaFoldDB" id="A0A9W4WRX4"/>
<dbReference type="InterPro" id="IPR032675">
    <property type="entry name" value="LRR_dom_sf"/>
</dbReference>
<comment type="caution">
    <text evidence="3">The sequence shown here is derived from an EMBL/GenBank/DDBJ whole genome shotgun (WGS) entry which is preliminary data.</text>
</comment>
<accession>A0A9W4WRX4</accession>
<dbReference type="OrthoDB" id="2404189at2759"/>
<keyword evidence="1" id="KW-0175">Coiled coil</keyword>
<keyword evidence="4" id="KW-1185">Reference proteome</keyword>
<dbReference type="PROSITE" id="PS50222">
    <property type="entry name" value="EF_HAND_2"/>
    <property type="match status" value="1"/>
</dbReference>
<dbReference type="InterPro" id="IPR018247">
    <property type="entry name" value="EF_Hand_1_Ca_BS"/>
</dbReference>
<dbReference type="GO" id="GO:0005509">
    <property type="term" value="F:calcium ion binding"/>
    <property type="evidence" value="ECO:0007669"/>
    <property type="project" value="InterPro"/>
</dbReference>
<dbReference type="SUPFAM" id="SSF52058">
    <property type="entry name" value="L domain-like"/>
    <property type="match status" value="1"/>
</dbReference>
<evidence type="ECO:0000259" key="2">
    <source>
        <dbReference type="PROSITE" id="PS50222"/>
    </source>
</evidence>
<dbReference type="SUPFAM" id="SSF52540">
    <property type="entry name" value="P-loop containing nucleoside triphosphate hydrolases"/>
    <property type="match status" value="1"/>
</dbReference>
<dbReference type="Gene3D" id="3.40.50.300">
    <property type="entry name" value="P-loop containing nucleotide triphosphate hydrolases"/>
    <property type="match status" value="2"/>
</dbReference>
<dbReference type="PROSITE" id="PS00018">
    <property type="entry name" value="EF_HAND_1"/>
    <property type="match status" value="1"/>
</dbReference>
<reference evidence="3" key="1">
    <citation type="submission" date="2022-08" db="EMBL/GenBank/DDBJ databases">
        <authorList>
            <person name="Kallberg Y."/>
            <person name="Tangrot J."/>
            <person name="Rosling A."/>
        </authorList>
    </citation>
    <scope>NUCLEOTIDE SEQUENCE</scope>
    <source>
        <strain evidence="3">Wild A</strain>
    </source>
</reference>
<dbReference type="Gene3D" id="3.80.10.10">
    <property type="entry name" value="Ribonuclease Inhibitor"/>
    <property type="match status" value="1"/>
</dbReference>
<dbReference type="InterPro" id="IPR002048">
    <property type="entry name" value="EF_hand_dom"/>
</dbReference>
<dbReference type="Proteomes" id="UP001153678">
    <property type="component" value="Unassembled WGS sequence"/>
</dbReference>
<dbReference type="EMBL" id="CAMKVN010002674">
    <property type="protein sequence ID" value="CAI2182130.1"/>
    <property type="molecule type" value="Genomic_DNA"/>
</dbReference>
<sequence>MVDAKNIIIIGKTGSGKSALANVLSRTDEFKEDNTVGLGDKRLIKNELLEKFEEEIGIYIEEGISQIFFVIGEKMDQEVLTEFLWLNDFLFDNKAFDYTTVVRTNFTDFRNKDKREEDISDSVNFFSDNKEGYEEINNKVLKKGKIIHVNNPPISDENYPLSERKNKTVLNVSGQELKGTLRLKGFINLKRLNCADNQLTNLDLSDCPNLIEIDFSNNELTNLNFLKSVDKVEHLNVSNCPLKGNLKFLATLTNLEVLLITNTSLDDKGLEHLPTSCKKLICNSNPPTKIMEELSKYFLLSEVTSKNSLANEVKKLNLVAGRGLVGISGILGVSGSLVFEGRRIGAVAVASPLLGILKKITTGKLGEINKKLKELKIKVKAFLKKYDGDGNGTIDVSELTKLEAELINYRQNSSLMEADEEAMEENQEANQTAKETQINIDSFQEKDSIQALVQISSK</sequence>
<evidence type="ECO:0000313" key="4">
    <source>
        <dbReference type="Proteomes" id="UP001153678"/>
    </source>
</evidence>
<feature type="domain" description="EF-hand" evidence="2">
    <location>
        <begin position="374"/>
        <end position="409"/>
    </location>
</feature>
<proteinExistence type="predicted"/>
<dbReference type="InterPro" id="IPR027417">
    <property type="entry name" value="P-loop_NTPase"/>
</dbReference>
<name>A0A9W4WRX4_9GLOM</name>
<protein>
    <submittedName>
        <fullName evidence="3">16820_t:CDS:1</fullName>
    </submittedName>
</protein>
<organism evidence="3 4">
    <name type="scientific">Funneliformis geosporum</name>
    <dbReference type="NCBI Taxonomy" id="1117311"/>
    <lineage>
        <taxon>Eukaryota</taxon>
        <taxon>Fungi</taxon>
        <taxon>Fungi incertae sedis</taxon>
        <taxon>Mucoromycota</taxon>
        <taxon>Glomeromycotina</taxon>
        <taxon>Glomeromycetes</taxon>
        <taxon>Glomerales</taxon>
        <taxon>Glomeraceae</taxon>
        <taxon>Funneliformis</taxon>
    </lineage>
</organism>